<sequence length="302" mass="35903">MDRDCFLYKARRKIQQLAYILLPNEMLSKLYCRIVIHQNIDIKSPKTLNEKLQWLKLYYYPNNPLVIQCTDKYQVRSYIESKGYGASLTNLIGVWERVEDIDWDKLPQRFVLKCTHGCAYNILCKDKSTFNRKDAENKLSKWLKEDFAAFNVELHYGKIKPRRIICEEYLGDIIFDYKFFCFNGEPQFFYVSSDLIHDRQAEMGFFTLDGKKIPLIRDDYKDIGNIEMPTCLPEMVETSKVLSKDFPFVRVDFFKMDNSYKFAELTFTPAAAMMPIDPKEYDVEWGELLHLPKNIKIHYERK</sequence>
<evidence type="ECO:0000313" key="1">
    <source>
        <dbReference type="EMBL" id="QCT71202.1"/>
    </source>
</evidence>
<keyword evidence="2" id="KW-1185">Reference proteome</keyword>
<dbReference type="Proteomes" id="UP000218387">
    <property type="component" value="Chromosome"/>
</dbReference>
<protein>
    <submittedName>
        <fullName evidence="1">Glycosyl transferase</fullName>
    </submittedName>
</protein>
<gene>
    <name evidence="1" type="ORF">CPZ25_007630</name>
</gene>
<organism evidence="1 2">
    <name type="scientific">Eubacterium maltosivorans</name>
    <dbReference type="NCBI Taxonomy" id="2041044"/>
    <lineage>
        <taxon>Bacteria</taxon>
        <taxon>Bacillati</taxon>
        <taxon>Bacillota</taxon>
        <taxon>Clostridia</taxon>
        <taxon>Eubacteriales</taxon>
        <taxon>Eubacteriaceae</taxon>
        <taxon>Eubacterium</taxon>
    </lineage>
</organism>
<reference evidence="1 2" key="1">
    <citation type="submission" date="2018-05" db="EMBL/GenBank/DDBJ databases">
        <title>Genome comparison of Eubacterium sp.</title>
        <authorList>
            <person name="Feng Y."/>
            <person name="Sanchez-Andrea I."/>
            <person name="Stams A.J.M."/>
            <person name="De Vos W.M."/>
        </authorList>
    </citation>
    <scope>NUCLEOTIDE SEQUENCE [LARGE SCALE GENOMIC DNA]</scope>
    <source>
        <strain evidence="1 2">YI</strain>
    </source>
</reference>
<proteinExistence type="predicted"/>
<dbReference type="EMBL" id="CP029487">
    <property type="protein sequence ID" value="QCT71202.1"/>
    <property type="molecule type" value="Genomic_DNA"/>
</dbReference>
<evidence type="ECO:0000313" key="2">
    <source>
        <dbReference type="Proteomes" id="UP000218387"/>
    </source>
</evidence>
<dbReference type="InterPro" id="IPR029465">
    <property type="entry name" value="ATPgrasp_TupA"/>
</dbReference>
<dbReference type="KEGG" id="emt:CPZ25_007630"/>
<dbReference type="RefSeq" id="WP_096920453.1">
    <property type="nucleotide sequence ID" value="NZ_CABJDW020000003.1"/>
</dbReference>
<dbReference type="Pfam" id="PF14305">
    <property type="entry name" value="ATPgrasp_TupA"/>
    <property type="match status" value="1"/>
</dbReference>
<keyword evidence="1" id="KW-0808">Transferase</keyword>
<dbReference type="GO" id="GO:0016740">
    <property type="term" value="F:transferase activity"/>
    <property type="evidence" value="ECO:0007669"/>
    <property type="project" value="UniProtKB-KW"/>
</dbReference>
<accession>A0A4P9C974</accession>
<dbReference type="AlphaFoldDB" id="A0A4P9C974"/>
<name>A0A4P9C974_EUBML</name>